<evidence type="ECO:0000256" key="2">
    <source>
        <dbReference type="ARBA" id="ARBA00022645"/>
    </source>
</evidence>
<dbReference type="Proteomes" id="UP000260983">
    <property type="component" value="Unassembled WGS sequence"/>
</dbReference>
<dbReference type="InterPro" id="IPR040449">
    <property type="entry name" value="Peptidase_S66_N"/>
</dbReference>
<dbReference type="InterPro" id="IPR027461">
    <property type="entry name" value="Carboxypeptidase_A_C_sf"/>
</dbReference>
<dbReference type="SUPFAM" id="SSF52317">
    <property type="entry name" value="Class I glutamine amidotransferase-like"/>
    <property type="match status" value="1"/>
</dbReference>
<sequence>MSSLIFPPYVQKGDRVIILSPSSKIDKSFLKGAKKRLKSWGLDAVMAKHAGSSNGTYAGSIRQRVEDLQDALDDDKAKVILCSRGGYGAVHLLGKLDFTRFREHPKWLIGFSDITALHNVLQQSGFASLHAPMARHLTVEAEDDFCTSALKDILFGHFNSETAEAVLTSENSFSYICPGHKLNHKGVGNGILRGGNLSVFYGLRGTPYDIPAEGTILFIEDVGERPHAVERMIYNLKLGGVLEKLSGLIIGQFTEYEETKSLGKELYGAIADLVKEYDYPVCFNFPVGHVTMNLPMINGAAVTLETGKKEVKLSFNLDKE</sequence>
<dbReference type="CDD" id="cd07025">
    <property type="entry name" value="Peptidase_S66"/>
    <property type="match status" value="1"/>
</dbReference>
<dbReference type="RefSeq" id="WP_009132523.1">
    <property type="nucleotide sequence ID" value="NZ_CABKRN010000007.1"/>
</dbReference>
<accession>A0A3E5B9L5</accession>
<comment type="similarity">
    <text evidence="1">Belongs to the peptidase S66 family.</text>
</comment>
<dbReference type="AlphaFoldDB" id="A0A3E5B9L5"/>
<keyword evidence="5" id="KW-0720">Serine protease</keyword>
<keyword evidence="2 9" id="KW-0121">Carboxypeptidase</keyword>
<feature type="active site" description="Nucleophile" evidence="6">
    <location>
        <position position="112"/>
    </location>
</feature>
<evidence type="ECO:0000259" key="8">
    <source>
        <dbReference type="Pfam" id="PF17676"/>
    </source>
</evidence>
<dbReference type="PIRSF" id="PIRSF028757">
    <property type="entry name" value="LD-carboxypeptidase"/>
    <property type="match status" value="1"/>
</dbReference>
<comment type="caution">
    <text evidence="9">The sequence shown here is derived from an EMBL/GenBank/DDBJ whole genome shotgun (WGS) entry which is preliminary data.</text>
</comment>
<dbReference type="GO" id="GO:0006508">
    <property type="term" value="P:proteolysis"/>
    <property type="evidence" value="ECO:0007669"/>
    <property type="project" value="UniProtKB-KW"/>
</dbReference>
<evidence type="ECO:0000313" key="10">
    <source>
        <dbReference type="Proteomes" id="UP000260983"/>
    </source>
</evidence>
<dbReference type="InterPro" id="IPR040921">
    <property type="entry name" value="Peptidase_S66C"/>
</dbReference>
<feature type="active site" description="Charge relay system" evidence="6">
    <location>
        <position position="220"/>
    </location>
</feature>
<organism evidence="9 10">
    <name type="scientific">Bacteroides oleiciplenus</name>
    <dbReference type="NCBI Taxonomy" id="626931"/>
    <lineage>
        <taxon>Bacteria</taxon>
        <taxon>Pseudomonadati</taxon>
        <taxon>Bacteroidota</taxon>
        <taxon>Bacteroidia</taxon>
        <taxon>Bacteroidales</taxon>
        <taxon>Bacteroidaceae</taxon>
        <taxon>Bacteroides</taxon>
    </lineage>
</organism>
<dbReference type="EMBL" id="QSUL01000009">
    <property type="protein sequence ID" value="RGN34290.1"/>
    <property type="molecule type" value="Genomic_DNA"/>
</dbReference>
<feature type="domain" description="LD-carboxypeptidase C-terminal" evidence="8">
    <location>
        <begin position="190"/>
        <end position="304"/>
    </location>
</feature>
<dbReference type="Pfam" id="PF17676">
    <property type="entry name" value="Peptidase_S66C"/>
    <property type="match status" value="1"/>
</dbReference>
<evidence type="ECO:0000256" key="5">
    <source>
        <dbReference type="ARBA" id="ARBA00022825"/>
    </source>
</evidence>
<dbReference type="GO" id="GO:0008236">
    <property type="term" value="F:serine-type peptidase activity"/>
    <property type="evidence" value="ECO:0007669"/>
    <property type="project" value="UniProtKB-KW"/>
</dbReference>
<dbReference type="InterPro" id="IPR029062">
    <property type="entry name" value="Class_I_gatase-like"/>
</dbReference>
<dbReference type="PANTHER" id="PTHR30237:SF2">
    <property type="entry name" value="MUREIN TETRAPEPTIDE CARBOXYPEPTIDASE"/>
    <property type="match status" value="1"/>
</dbReference>
<keyword evidence="4" id="KW-0378">Hydrolase</keyword>
<reference evidence="9 10" key="1">
    <citation type="submission" date="2018-08" db="EMBL/GenBank/DDBJ databases">
        <title>A genome reference for cultivated species of the human gut microbiota.</title>
        <authorList>
            <person name="Zou Y."/>
            <person name="Xue W."/>
            <person name="Luo G."/>
        </authorList>
    </citation>
    <scope>NUCLEOTIDE SEQUENCE [LARGE SCALE GENOMIC DNA]</scope>
    <source>
        <strain evidence="9 10">OM05-15BH</strain>
    </source>
</reference>
<feature type="active site" description="Charge relay system" evidence="6">
    <location>
        <position position="289"/>
    </location>
</feature>
<dbReference type="SUPFAM" id="SSF141986">
    <property type="entry name" value="LD-carboxypeptidase A C-terminal domain-like"/>
    <property type="match status" value="1"/>
</dbReference>
<evidence type="ECO:0000259" key="7">
    <source>
        <dbReference type="Pfam" id="PF02016"/>
    </source>
</evidence>
<evidence type="ECO:0000256" key="4">
    <source>
        <dbReference type="ARBA" id="ARBA00022801"/>
    </source>
</evidence>
<dbReference type="GO" id="GO:0004180">
    <property type="term" value="F:carboxypeptidase activity"/>
    <property type="evidence" value="ECO:0007669"/>
    <property type="project" value="UniProtKB-KW"/>
</dbReference>
<dbReference type="Pfam" id="PF02016">
    <property type="entry name" value="Peptidase_S66"/>
    <property type="match status" value="1"/>
</dbReference>
<dbReference type="InterPro" id="IPR003507">
    <property type="entry name" value="S66_fam"/>
</dbReference>
<protein>
    <submittedName>
        <fullName evidence="9">LD-carboxypeptidase</fullName>
    </submittedName>
</protein>
<keyword evidence="3" id="KW-0645">Protease</keyword>
<name>A0A3E5B9L5_9BACE</name>
<gene>
    <name evidence="9" type="ORF">DXB65_14485</name>
</gene>
<dbReference type="InterPro" id="IPR027478">
    <property type="entry name" value="LdcA_N"/>
</dbReference>
<evidence type="ECO:0000256" key="6">
    <source>
        <dbReference type="PIRSR" id="PIRSR028757-1"/>
    </source>
</evidence>
<dbReference type="Gene3D" id="3.50.30.60">
    <property type="entry name" value="LD-carboxypeptidase A C-terminal domain-like"/>
    <property type="match status" value="1"/>
</dbReference>
<proteinExistence type="inferred from homology"/>
<evidence type="ECO:0000256" key="3">
    <source>
        <dbReference type="ARBA" id="ARBA00022670"/>
    </source>
</evidence>
<dbReference type="PANTHER" id="PTHR30237">
    <property type="entry name" value="MURAMOYLTETRAPEPTIDE CARBOXYPEPTIDASE"/>
    <property type="match status" value="1"/>
</dbReference>
<dbReference type="Gene3D" id="3.40.50.10740">
    <property type="entry name" value="Class I glutamine amidotransferase-like"/>
    <property type="match status" value="1"/>
</dbReference>
<evidence type="ECO:0000256" key="1">
    <source>
        <dbReference type="ARBA" id="ARBA00010233"/>
    </source>
</evidence>
<evidence type="ECO:0000313" key="9">
    <source>
        <dbReference type="EMBL" id="RGN34290.1"/>
    </source>
</evidence>
<feature type="domain" description="LD-carboxypeptidase N-terminal" evidence="7">
    <location>
        <begin position="16"/>
        <end position="131"/>
    </location>
</feature>